<name>A0A1Y2HQD7_9FUNG</name>
<evidence type="ECO:0000313" key="2">
    <source>
        <dbReference type="Proteomes" id="UP000193411"/>
    </source>
</evidence>
<proteinExistence type="predicted"/>
<gene>
    <name evidence="1" type="ORF">BCR44DRAFT_1060183</name>
</gene>
<dbReference type="EMBL" id="MCFL01000015">
    <property type="protein sequence ID" value="ORZ36816.1"/>
    <property type="molecule type" value="Genomic_DNA"/>
</dbReference>
<evidence type="ECO:0000313" key="1">
    <source>
        <dbReference type="EMBL" id="ORZ36816.1"/>
    </source>
</evidence>
<accession>A0A1Y2HQD7</accession>
<organism evidence="1 2">
    <name type="scientific">Catenaria anguillulae PL171</name>
    <dbReference type="NCBI Taxonomy" id="765915"/>
    <lineage>
        <taxon>Eukaryota</taxon>
        <taxon>Fungi</taxon>
        <taxon>Fungi incertae sedis</taxon>
        <taxon>Blastocladiomycota</taxon>
        <taxon>Blastocladiomycetes</taxon>
        <taxon>Blastocladiales</taxon>
        <taxon>Catenariaceae</taxon>
        <taxon>Catenaria</taxon>
    </lineage>
</organism>
<dbReference type="AlphaFoldDB" id="A0A1Y2HQD7"/>
<reference evidence="1 2" key="1">
    <citation type="submission" date="2016-07" db="EMBL/GenBank/DDBJ databases">
        <title>Pervasive Adenine N6-methylation of Active Genes in Fungi.</title>
        <authorList>
            <consortium name="DOE Joint Genome Institute"/>
            <person name="Mondo S.J."/>
            <person name="Dannebaum R.O."/>
            <person name="Kuo R.C."/>
            <person name="Labutti K."/>
            <person name="Haridas S."/>
            <person name="Kuo A."/>
            <person name="Salamov A."/>
            <person name="Ahrendt S.R."/>
            <person name="Lipzen A."/>
            <person name="Sullivan W."/>
            <person name="Andreopoulos W.B."/>
            <person name="Clum A."/>
            <person name="Lindquist E."/>
            <person name="Daum C."/>
            <person name="Ramamoorthy G.K."/>
            <person name="Gryganskyi A."/>
            <person name="Culley D."/>
            <person name="Magnuson J.K."/>
            <person name="James T.Y."/>
            <person name="O'Malley M.A."/>
            <person name="Stajich J.E."/>
            <person name="Spatafora J.W."/>
            <person name="Visel A."/>
            <person name="Grigoriev I.V."/>
        </authorList>
    </citation>
    <scope>NUCLEOTIDE SEQUENCE [LARGE SCALE GENOMIC DNA]</scope>
    <source>
        <strain evidence="1 2">PL171</strain>
    </source>
</reference>
<comment type="caution">
    <text evidence="1">The sequence shown here is derived from an EMBL/GenBank/DDBJ whole genome shotgun (WGS) entry which is preliminary data.</text>
</comment>
<dbReference type="Proteomes" id="UP000193411">
    <property type="component" value="Unassembled WGS sequence"/>
</dbReference>
<keyword evidence="2" id="KW-1185">Reference proteome</keyword>
<protein>
    <submittedName>
        <fullName evidence="1">Uncharacterized protein</fullName>
    </submittedName>
</protein>
<sequence>MTFGFMSESSPVESVKSSAHDLPSNVQSLLNQDESYCAIALVAYLVSPILLTRLEYQPFFTFDRQDTIERLAHQCFARYNGSRVIDHVPPQLRAALEKVMDVVAQGSGIKCSDPAEAAAMIQRAQERMGVVDKVDARILGKLVK</sequence>